<organism evidence="1 2">
    <name type="scientific">Amazonocrinis nigriterrae CENA67</name>
    <dbReference type="NCBI Taxonomy" id="2794033"/>
    <lineage>
        <taxon>Bacteria</taxon>
        <taxon>Bacillati</taxon>
        <taxon>Cyanobacteriota</taxon>
        <taxon>Cyanophyceae</taxon>
        <taxon>Nostocales</taxon>
        <taxon>Nostocaceae</taxon>
        <taxon>Amazonocrinis</taxon>
        <taxon>Amazonocrinis nigriterrae</taxon>
    </lineage>
</organism>
<sequence>MKFLRRRPVYAWGFAGLCVCLAFSYPNLKANWEGMSKLQTQTRINTQQAWELKASQQATDKQAAIAEDRYNKGCLFVVTSRSNQQTALTAGEPVMDKARNTPLQPGAIVCDVFGTTGKIVPSENGPVVSEIAFTGDSSVVDAAYAKRNRSKSANLPPRQ</sequence>
<name>A0A8J7I009_9NOST</name>
<dbReference type="Proteomes" id="UP000632766">
    <property type="component" value="Unassembled WGS sequence"/>
</dbReference>
<comment type="caution">
    <text evidence="1">The sequence shown here is derived from an EMBL/GenBank/DDBJ whole genome shotgun (WGS) entry which is preliminary data.</text>
</comment>
<keyword evidence="2" id="KW-1185">Reference proteome</keyword>
<reference evidence="1 2" key="1">
    <citation type="journal article" date="2021" name="Int. J. Syst. Evol. Microbiol.">
        <title>Amazonocrinis nigriterrae gen. nov., sp. nov., Atlanticothrix silvestris gen. nov., sp. nov. and Dendronalium phyllosphericum gen. nov., sp. nov., nostocacean cyanobacteria from Brazilian environments.</title>
        <authorList>
            <person name="Alvarenga D.O."/>
            <person name="Andreote A.P.D."/>
            <person name="Branco L.H.Z."/>
            <person name="Delbaje E."/>
            <person name="Cruz R.B."/>
            <person name="Varani A.M."/>
            <person name="Fiore M.F."/>
        </authorList>
    </citation>
    <scope>NUCLEOTIDE SEQUENCE [LARGE SCALE GENOMIC DNA]</scope>
    <source>
        <strain evidence="1 2">CENA67</strain>
    </source>
</reference>
<dbReference type="RefSeq" id="WP_198128484.1">
    <property type="nucleotide sequence ID" value="NZ_JAECZC010000102.1"/>
</dbReference>
<evidence type="ECO:0000313" key="1">
    <source>
        <dbReference type="EMBL" id="MBH8566750.1"/>
    </source>
</evidence>
<protein>
    <submittedName>
        <fullName evidence="1">Uncharacterized protein</fullName>
    </submittedName>
</protein>
<dbReference type="EMBL" id="JAECZC010000102">
    <property type="protein sequence ID" value="MBH8566750.1"/>
    <property type="molecule type" value="Genomic_DNA"/>
</dbReference>
<accession>A0A8J7I009</accession>
<gene>
    <name evidence="1" type="ORF">I8748_32140</name>
</gene>
<dbReference type="AlphaFoldDB" id="A0A8J7I009"/>
<proteinExistence type="predicted"/>
<evidence type="ECO:0000313" key="2">
    <source>
        <dbReference type="Proteomes" id="UP000632766"/>
    </source>
</evidence>